<feature type="coiled-coil region" evidence="1">
    <location>
        <begin position="57"/>
        <end position="210"/>
    </location>
</feature>
<accession>A0AAF0IBT8</accession>
<dbReference type="Proteomes" id="UP000186851">
    <property type="component" value="Chromosome"/>
</dbReference>
<dbReference type="EMBL" id="CP091871">
    <property type="protein sequence ID" value="WEU40272.1"/>
    <property type="molecule type" value="Genomic_DNA"/>
</dbReference>
<dbReference type="GO" id="GO:0006355">
    <property type="term" value="P:regulation of DNA-templated transcription"/>
    <property type="evidence" value="ECO:0007669"/>
    <property type="project" value="InterPro"/>
</dbReference>
<dbReference type="GO" id="GO:0003677">
    <property type="term" value="F:DNA binding"/>
    <property type="evidence" value="ECO:0007669"/>
    <property type="project" value="InterPro"/>
</dbReference>
<evidence type="ECO:0000259" key="2">
    <source>
        <dbReference type="Pfam" id="PF09339"/>
    </source>
</evidence>
<evidence type="ECO:0000256" key="1">
    <source>
        <dbReference type="SAM" id="Coils"/>
    </source>
</evidence>
<dbReference type="SUPFAM" id="SSF46785">
    <property type="entry name" value="Winged helix' DNA-binding domain"/>
    <property type="match status" value="1"/>
</dbReference>
<dbReference type="InterPro" id="IPR036388">
    <property type="entry name" value="WH-like_DNA-bd_sf"/>
</dbReference>
<dbReference type="InterPro" id="IPR036390">
    <property type="entry name" value="WH_DNA-bd_sf"/>
</dbReference>
<gene>
    <name evidence="3" type="ORF">OdinLCB4_007340</name>
</gene>
<dbReference type="AlphaFoldDB" id="A0AAF0IBT8"/>
<protein>
    <recommendedName>
        <fullName evidence="2">HTH iclR-type domain-containing protein</fullName>
    </recommendedName>
</protein>
<dbReference type="InterPro" id="IPR005471">
    <property type="entry name" value="Tscrpt_reg_IclR_N"/>
</dbReference>
<evidence type="ECO:0000313" key="3">
    <source>
        <dbReference type="EMBL" id="WEU40272.1"/>
    </source>
</evidence>
<reference evidence="3" key="2">
    <citation type="journal article" date="2022" name="Nat. Microbiol.">
        <title>A closed Candidatus Odinarchaeum chromosome exposes Asgard archaeal viruses.</title>
        <authorList>
            <person name="Tamarit D."/>
            <person name="Caceres E.F."/>
            <person name="Krupovic M."/>
            <person name="Nijland R."/>
            <person name="Eme L."/>
            <person name="Robinson N.P."/>
            <person name="Ettema T.J.G."/>
        </authorList>
    </citation>
    <scope>NUCLEOTIDE SEQUENCE</scope>
    <source>
        <strain evidence="3">LCB_4</strain>
    </source>
</reference>
<dbReference type="SUPFAM" id="SSF57997">
    <property type="entry name" value="Tropomyosin"/>
    <property type="match status" value="1"/>
</dbReference>
<feature type="domain" description="HTH iclR-type" evidence="2">
    <location>
        <begin position="191"/>
        <end position="231"/>
    </location>
</feature>
<organism evidence="3 4">
    <name type="scientific">Odinarchaeota yellowstonii (strain LCB_4)</name>
    <dbReference type="NCBI Taxonomy" id="1841599"/>
    <lineage>
        <taxon>Archaea</taxon>
        <taxon>Promethearchaeati</taxon>
        <taxon>Candidatus Odinarchaeota</taxon>
        <taxon>Candidatus Odinarchaeia</taxon>
        <taxon>Candidatus Odinarchaeales</taxon>
        <taxon>Candidatus Odinarchaeaceae</taxon>
        <taxon>Candidatus Odinarchaeum</taxon>
    </lineage>
</organism>
<dbReference type="Pfam" id="PF09339">
    <property type="entry name" value="HTH_IclR"/>
    <property type="match status" value="1"/>
</dbReference>
<keyword evidence="1" id="KW-0175">Coiled coil</keyword>
<proteinExistence type="predicted"/>
<dbReference type="Gene3D" id="1.10.10.10">
    <property type="entry name" value="Winged helix-like DNA-binding domain superfamily/Winged helix DNA-binding domain"/>
    <property type="match status" value="1"/>
</dbReference>
<dbReference type="KEGG" id="oyw:OdinLCB4_007340"/>
<name>A0AAF0IBT8_ODILC</name>
<dbReference type="Gene3D" id="1.10.287.950">
    <property type="entry name" value="Methyl-accepting chemotaxis protein"/>
    <property type="match status" value="1"/>
</dbReference>
<reference evidence="3" key="1">
    <citation type="journal article" date="2017" name="Nature">
        <title>Asgard archaea illuminate the origin of eukaryotic cellular complexity.</title>
        <authorList>
            <person name="Zaremba-Niedzwiedzka K."/>
            <person name="Caceres E.F."/>
            <person name="Saw J.H."/>
            <person name="Backstrom D."/>
            <person name="Juzokaite L."/>
            <person name="Vancaester E."/>
            <person name="Seitz K.W."/>
            <person name="Anantharaman K."/>
            <person name="Starnawski P."/>
            <person name="Kjeldsen K.U."/>
            <person name="Scott M.B."/>
            <person name="Nunoura T."/>
            <person name="Banfield J.F."/>
            <person name="Schramm A."/>
            <person name="Baker B.J."/>
            <person name="Spang A."/>
            <person name="Ettema T.J.G."/>
        </authorList>
    </citation>
    <scope>NUCLEOTIDE SEQUENCE</scope>
    <source>
        <strain evidence="3">LCB_4</strain>
    </source>
</reference>
<sequence>MSETASLKNKINVFEKSLKTLIEYANNKVNEILSENSKIHENIQKITNELDLKTKIEQELNDKINRVKLNIENLSKEVESLDKDLEKLDSEIEKIKTDFNENRVKLKSLTNRFNELEDRRRDLSGKLEELINRIEAAKNEAEKIKLNRHIEKNRILEEIERLKNEIQQLKDKEALLNYLATESPSTPPEAAILAAVIEEKETTIKEIQNRVGQPPSIVTRGLKTLEEKGVVNIIEQTVKLNKLI</sequence>
<evidence type="ECO:0000313" key="4">
    <source>
        <dbReference type="Proteomes" id="UP000186851"/>
    </source>
</evidence>